<name>A0A7C3HAE9_MEIRU</name>
<keyword evidence="2" id="KW-0479">Metal-binding</keyword>
<protein>
    <submittedName>
        <fullName evidence="6">MBL fold metallo-hydrolase</fullName>
    </submittedName>
</protein>
<dbReference type="PANTHER" id="PTHR42978:SF6">
    <property type="entry name" value="QUORUM-QUENCHING LACTONASE YTNP-RELATED"/>
    <property type="match status" value="1"/>
</dbReference>
<gene>
    <name evidence="6" type="ORF">ENS82_05050</name>
</gene>
<dbReference type="AlphaFoldDB" id="A0A7C3HAE9"/>
<evidence type="ECO:0000313" key="6">
    <source>
        <dbReference type="EMBL" id="HFG20077.1"/>
    </source>
</evidence>
<evidence type="ECO:0000256" key="1">
    <source>
        <dbReference type="ARBA" id="ARBA00007749"/>
    </source>
</evidence>
<keyword evidence="3 6" id="KW-0378">Hydrolase</keyword>
<reference evidence="6" key="1">
    <citation type="journal article" date="2020" name="mSystems">
        <title>Genome- and Community-Level Interaction Insights into Carbon Utilization and Element Cycling Functions of Hydrothermarchaeota in Hydrothermal Sediment.</title>
        <authorList>
            <person name="Zhou Z."/>
            <person name="Liu Y."/>
            <person name="Xu W."/>
            <person name="Pan J."/>
            <person name="Luo Z.H."/>
            <person name="Li M."/>
        </authorList>
    </citation>
    <scope>NUCLEOTIDE SEQUENCE [LARGE SCALE GENOMIC DNA]</scope>
    <source>
        <strain evidence="6">SpSt-524</strain>
    </source>
</reference>
<dbReference type="EMBL" id="DSWI01000011">
    <property type="protein sequence ID" value="HFG20077.1"/>
    <property type="molecule type" value="Genomic_DNA"/>
</dbReference>
<dbReference type="SUPFAM" id="SSF56281">
    <property type="entry name" value="Metallo-hydrolase/oxidoreductase"/>
    <property type="match status" value="1"/>
</dbReference>
<organism evidence="6">
    <name type="scientific">Meiothermus ruber</name>
    <dbReference type="NCBI Taxonomy" id="277"/>
    <lineage>
        <taxon>Bacteria</taxon>
        <taxon>Thermotogati</taxon>
        <taxon>Deinococcota</taxon>
        <taxon>Deinococci</taxon>
        <taxon>Thermales</taxon>
        <taxon>Thermaceae</taxon>
        <taxon>Meiothermus</taxon>
    </lineage>
</organism>
<dbReference type="RefSeq" id="WP_409656884.1">
    <property type="nucleotide sequence ID" value="NZ_JBKBUW010000035.1"/>
</dbReference>
<accession>A0A7C3HAE9</accession>
<comment type="caution">
    <text evidence="6">The sequence shown here is derived from an EMBL/GenBank/DDBJ whole genome shotgun (WGS) entry which is preliminary data.</text>
</comment>
<sequence length="284" mass="32093">MRPILYHKLGNLDLWILNDGELWLDGGSMFGIVPRSLWSKLVTPDEQNRIRLGLNPLLVRAGGHLVLIETGIDRKPGEKFRRLYGLSETNPLLDQLALLGVGPQDISLVVHTHLHFDHAGLNTRLVEGRLLPTFPRARHIVQRQELEDALHPHERSQASYRIENVEPLAEQGRFEVVEGEAELLPGLRVLPAPGHTLGMQVVELASEGQRLAYTGDLVALRVQTPLLYIPAFDLYPMTTLETRKKLYARWLEDDYLLCFTHEPGPSMGRLVRGEKGYQAEAVEF</sequence>
<comment type="similarity">
    <text evidence="1">Belongs to the metallo-beta-lactamase superfamily.</text>
</comment>
<evidence type="ECO:0000256" key="3">
    <source>
        <dbReference type="ARBA" id="ARBA00022801"/>
    </source>
</evidence>
<dbReference type="GO" id="GO:0016787">
    <property type="term" value="F:hydrolase activity"/>
    <property type="evidence" value="ECO:0007669"/>
    <property type="project" value="UniProtKB-KW"/>
</dbReference>
<keyword evidence="4" id="KW-0862">Zinc</keyword>
<evidence type="ECO:0000256" key="2">
    <source>
        <dbReference type="ARBA" id="ARBA00022723"/>
    </source>
</evidence>
<proteinExistence type="inferred from homology"/>
<feature type="domain" description="Metallo-beta-lactamase" evidence="5">
    <location>
        <begin position="53"/>
        <end position="261"/>
    </location>
</feature>
<dbReference type="InterPro" id="IPR036866">
    <property type="entry name" value="RibonucZ/Hydroxyglut_hydro"/>
</dbReference>
<dbReference type="SMART" id="SM00849">
    <property type="entry name" value="Lactamase_B"/>
    <property type="match status" value="1"/>
</dbReference>
<dbReference type="InterPro" id="IPR051013">
    <property type="entry name" value="MBL_superfamily_lactonases"/>
</dbReference>
<dbReference type="GO" id="GO:0046872">
    <property type="term" value="F:metal ion binding"/>
    <property type="evidence" value="ECO:0007669"/>
    <property type="project" value="UniProtKB-KW"/>
</dbReference>
<evidence type="ECO:0000256" key="4">
    <source>
        <dbReference type="ARBA" id="ARBA00022833"/>
    </source>
</evidence>
<dbReference type="PANTHER" id="PTHR42978">
    <property type="entry name" value="QUORUM-QUENCHING LACTONASE YTNP-RELATED-RELATED"/>
    <property type="match status" value="1"/>
</dbReference>
<dbReference type="Pfam" id="PF00753">
    <property type="entry name" value="Lactamase_B"/>
    <property type="match status" value="1"/>
</dbReference>
<dbReference type="Gene3D" id="3.60.15.10">
    <property type="entry name" value="Ribonuclease Z/Hydroxyacylglutathione hydrolase-like"/>
    <property type="match status" value="1"/>
</dbReference>
<evidence type="ECO:0000259" key="5">
    <source>
        <dbReference type="SMART" id="SM00849"/>
    </source>
</evidence>
<dbReference type="InterPro" id="IPR001279">
    <property type="entry name" value="Metallo-B-lactamas"/>
</dbReference>